<dbReference type="GeneID" id="30200569"/>
<dbReference type="AlphaFoldDB" id="A0A1E3P325"/>
<dbReference type="EMBL" id="KV454210">
    <property type="protein sequence ID" value="ODQ59604.1"/>
    <property type="molecule type" value="Genomic_DNA"/>
</dbReference>
<organism evidence="1 2">
    <name type="scientific">Wickerhamomyces anomalus (strain ATCC 58044 / CBS 1984 / NCYC 433 / NRRL Y-366-8)</name>
    <name type="common">Yeast</name>
    <name type="synonym">Hansenula anomala</name>
    <dbReference type="NCBI Taxonomy" id="683960"/>
    <lineage>
        <taxon>Eukaryota</taxon>
        <taxon>Fungi</taxon>
        <taxon>Dikarya</taxon>
        <taxon>Ascomycota</taxon>
        <taxon>Saccharomycotina</taxon>
        <taxon>Saccharomycetes</taxon>
        <taxon>Phaffomycetales</taxon>
        <taxon>Wickerhamomycetaceae</taxon>
        <taxon>Wickerhamomyces</taxon>
    </lineage>
</organism>
<gene>
    <name evidence="1" type="ORF">WICANDRAFT_62191</name>
</gene>
<dbReference type="RefSeq" id="XP_019038811.1">
    <property type="nucleotide sequence ID" value="XM_019183323.1"/>
</dbReference>
<evidence type="ECO:0000313" key="1">
    <source>
        <dbReference type="EMBL" id="ODQ59604.1"/>
    </source>
</evidence>
<name>A0A1E3P325_WICAA</name>
<reference evidence="1 2" key="1">
    <citation type="journal article" date="2016" name="Proc. Natl. Acad. Sci. U.S.A.">
        <title>Comparative genomics of biotechnologically important yeasts.</title>
        <authorList>
            <person name="Riley R."/>
            <person name="Haridas S."/>
            <person name="Wolfe K.H."/>
            <person name="Lopes M.R."/>
            <person name="Hittinger C.T."/>
            <person name="Goeker M."/>
            <person name="Salamov A.A."/>
            <person name="Wisecaver J.H."/>
            <person name="Long T.M."/>
            <person name="Calvey C.H."/>
            <person name="Aerts A.L."/>
            <person name="Barry K.W."/>
            <person name="Choi C."/>
            <person name="Clum A."/>
            <person name="Coughlan A.Y."/>
            <person name="Deshpande S."/>
            <person name="Douglass A.P."/>
            <person name="Hanson S.J."/>
            <person name="Klenk H.-P."/>
            <person name="LaButti K.M."/>
            <person name="Lapidus A."/>
            <person name="Lindquist E.A."/>
            <person name="Lipzen A.M."/>
            <person name="Meier-Kolthoff J.P."/>
            <person name="Ohm R.A."/>
            <person name="Otillar R.P."/>
            <person name="Pangilinan J.L."/>
            <person name="Peng Y."/>
            <person name="Rokas A."/>
            <person name="Rosa C.A."/>
            <person name="Scheuner C."/>
            <person name="Sibirny A.A."/>
            <person name="Slot J.C."/>
            <person name="Stielow J.B."/>
            <person name="Sun H."/>
            <person name="Kurtzman C.P."/>
            <person name="Blackwell M."/>
            <person name="Grigoriev I.V."/>
            <person name="Jeffries T.W."/>
        </authorList>
    </citation>
    <scope>NUCLEOTIDE SEQUENCE [LARGE SCALE GENOMIC DNA]</scope>
    <source>
        <strain evidence="2">ATCC 58044 / CBS 1984 / NCYC 433 / NRRL Y-366-8</strain>
    </source>
</reference>
<sequence>MTKVLNHLLENLDSTKTKSIRFPFVKSLHFNEARSINYNIGKFQFPQVSELYFYNFHDVSSFKAISNLELPLLQTMRMTDDSQTISNKKSILHAVKFDKYKRSNDIELVIYDKESNNDVIGSVFNCDLDGVSFDTGFLEVLKISKTLPIRLTLSKSLSSSGIADLMTIVSSTVESLCFVNTSWTSLVWCEGFDPRKLELPNIKTFAMEFSTLTNNSLTFGYPTFERILLSNYSKKVLPMIDYFPFDEYEHLKELVVGSVVQCITVDREIGTRVNPFGAVKSLFLRNVHALEMVNIFTIMNVDAPRLAHLKLEFSGKANTQIRLMNGNAPNLLTVSTSHPNCLSAKELEKLDEPKLEEVDIDETTLKDSSIVFQNLQSLKTCNYHLWHGKFNPSVLVNLEVVFPSATSRSGYAELVNTEFPSLENLDIDVDDAVDLLKFPFNYCFPKVSNLKLSIVYNLSIFFACQLSKFPNLKDLYVVTEDEHIKLDGCQFGLIETLNLFANHAKTFELTNCSFEKLNNFEFCSLLGRYSTHGKLEMYAPCLNNFAVDLDMESIDISKFGSKKLRTISLSGLITDIEHLQSLKIAQPFFKLNYGKEPYYLSSLRLPKSISSLLKDAIEKLEDLAKQKKQRSQ</sequence>
<accession>A0A1E3P325</accession>
<evidence type="ECO:0000313" key="2">
    <source>
        <dbReference type="Proteomes" id="UP000094112"/>
    </source>
</evidence>
<dbReference type="OrthoDB" id="1687175at2759"/>
<keyword evidence="2" id="KW-1185">Reference proteome</keyword>
<protein>
    <submittedName>
        <fullName evidence="1">Uncharacterized protein</fullName>
    </submittedName>
</protein>
<dbReference type="Proteomes" id="UP000094112">
    <property type="component" value="Unassembled WGS sequence"/>
</dbReference>
<proteinExistence type="predicted"/>